<keyword evidence="32" id="KW-0547">Nucleotide-binding</keyword>
<keyword evidence="50" id="KW-0805">Transcription regulation</keyword>
<evidence type="ECO:0000256" key="54">
    <source>
        <dbReference type="ARBA" id="ARBA00023086"/>
    </source>
</evidence>
<dbReference type="Gene3D" id="1.10.820.10">
    <property type="entry name" value="RNA Helicase Chain A , domain 3"/>
    <property type="match status" value="1"/>
</dbReference>
<keyword evidence="71" id="KW-1078">G1/S host cell cycle checkpoint dysregulation by virus</keyword>
<dbReference type="GO" id="GO:0039502">
    <property type="term" value="P:symbiont-mediated suppression of host type I interferon-mediated signaling pathway"/>
    <property type="evidence" value="ECO:0007669"/>
    <property type="project" value="UniProtKB-KW"/>
</dbReference>
<evidence type="ECO:0000256" key="70">
    <source>
        <dbReference type="ARBA" id="ARBA00023303"/>
    </source>
</evidence>
<evidence type="ECO:0000256" key="23">
    <source>
        <dbReference type="ARBA" id="ARBA00022595"/>
    </source>
</evidence>
<evidence type="ECO:0000259" key="79">
    <source>
        <dbReference type="PROSITE" id="PS50507"/>
    </source>
</evidence>
<keyword evidence="18" id="KW-1170">Fusion of virus membrane with host endosomal membrane</keyword>
<evidence type="ECO:0000256" key="40">
    <source>
        <dbReference type="ARBA" id="ARBA00022840"/>
    </source>
</evidence>
<dbReference type="Gene3D" id="2.30.30.710">
    <property type="entry name" value="Hepatitis C virus non-structural protein NS2, C-terminal domain"/>
    <property type="match status" value="1"/>
</dbReference>
<accession>N0A109</accession>
<feature type="transmembrane region" description="Helical" evidence="78">
    <location>
        <begin position="1803"/>
        <end position="1824"/>
    </location>
</feature>
<dbReference type="GO" id="GO:0039520">
    <property type="term" value="P:symbiont-mediated activation of host autophagy"/>
    <property type="evidence" value="ECO:0007669"/>
    <property type="project" value="UniProtKB-KW"/>
</dbReference>
<dbReference type="InterPro" id="IPR038170">
    <property type="entry name" value="NS5A_1a_sf"/>
</dbReference>
<keyword evidence="64" id="KW-0922">Interferon antiviral system evasion</keyword>
<feature type="region of interest" description="Disordered" evidence="77">
    <location>
        <begin position="2148"/>
        <end position="2194"/>
    </location>
</feature>
<feature type="compositionally biased region" description="Polar residues" evidence="77">
    <location>
        <begin position="1"/>
        <end position="18"/>
    </location>
</feature>
<evidence type="ECO:0000256" key="77">
    <source>
        <dbReference type="SAM" id="MobiDB-lite"/>
    </source>
</evidence>
<dbReference type="Pfam" id="PF02907">
    <property type="entry name" value="Peptidase_S29"/>
    <property type="match status" value="1"/>
</dbReference>
<dbReference type="Gene3D" id="3.30.70.270">
    <property type="match status" value="2"/>
</dbReference>
<dbReference type="InterPro" id="IPR043128">
    <property type="entry name" value="Rev_trsase/Diguanyl_cyclase"/>
</dbReference>
<dbReference type="Pfam" id="PF08300">
    <property type="entry name" value="HCV_NS5a_1a"/>
    <property type="match status" value="1"/>
</dbReference>
<evidence type="ECO:0000256" key="58">
    <source>
        <dbReference type="ARBA" id="ARBA00023157"/>
    </source>
</evidence>
<evidence type="ECO:0000256" key="3">
    <source>
        <dbReference type="ARBA" id="ARBA00001947"/>
    </source>
</evidence>
<dbReference type="GO" id="GO:0044186">
    <property type="term" value="C:host cell lipid droplet"/>
    <property type="evidence" value="ECO:0007669"/>
    <property type="project" value="UniProtKB-SubCell"/>
</dbReference>
<keyword evidence="24" id="KW-1090">Inhibition of host innate immune response by virus</keyword>
<evidence type="ECO:0000256" key="48">
    <source>
        <dbReference type="ARBA" id="ARBA00022986"/>
    </source>
</evidence>
<keyword evidence="42" id="KW-0946">Virion</keyword>
<dbReference type="InterPro" id="IPR002531">
    <property type="entry name" value="HCV_NS1"/>
</dbReference>
<feature type="transmembrane region" description="Helical" evidence="78">
    <location>
        <begin position="743"/>
        <end position="761"/>
    </location>
</feature>
<keyword evidence="31" id="KW-0479">Metal-binding</keyword>
<comment type="function">
    <text evidence="74">Induces a specific membrane alteration that serves as a scaffold for the virus replication complex. This membrane alteration gives rise to the so-called ER-derived membranous web that contains the replication complex. NS4B self-interaction contributes to its function in membranous web formation. Promotes host TRIF protein degradation in a CASP8-dependent manner thereby inhibiting host TLR3-mediated interferon signaling. Disrupts the interaction between STING and TBK1 contributing to the inhibition of interferon signaling.</text>
</comment>
<evidence type="ECO:0000256" key="43">
    <source>
        <dbReference type="ARBA" id="ARBA00022870"/>
    </source>
</evidence>
<keyword evidence="70" id="KW-0407">Ion channel</keyword>
<evidence type="ECO:0000256" key="13">
    <source>
        <dbReference type="ARBA" id="ARBA00022448"/>
    </source>
</evidence>
<dbReference type="Pfam" id="PF07652">
    <property type="entry name" value="Flavi_DEAD"/>
    <property type="match status" value="1"/>
</dbReference>
<feature type="region of interest" description="Disordered" evidence="77">
    <location>
        <begin position="2233"/>
        <end position="2266"/>
    </location>
</feature>
<keyword evidence="17" id="KW-1168">Fusion of virus membrane with host membrane</keyword>
<evidence type="ECO:0000256" key="69">
    <source>
        <dbReference type="ARBA" id="ARBA00023296"/>
    </source>
</evidence>
<keyword evidence="65" id="KW-0511">Multifunctional enzyme</keyword>
<evidence type="ECO:0000259" key="82">
    <source>
        <dbReference type="PROSITE" id="PS51693"/>
    </source>
</evidence>
<dbReference type="InterPro" id="IPR043502">
    <property type="entry name" value="DNA/RNA_pol_sf"/>
</dbReference>
<dbReference type="GO" id="GO:0003968">
    <property type="term" value="F:RNA-directed RNA polymerase activity"/>
    <property type="evidence" value="ECO:0007669"/>
    <property type="project" value="UniProtKB-KW"/>
</dbReference>
<evidence type="ECO:0000256" key="41">
    <source>
        <dbReference type="ARBA" id="ARBA00022842"/>
    </source>
</evidence>
<dbReference type="GO" id="GO:0003723">
    <property type="term" value="F:RNA binding"/>
    <property type="evidence" value="ECO:0007669"/>
    <property type="project" value="UniProtKB-KW"/>
</dbReference>
<feature type="compositionally biased region" description="Low complexity" evidence="77">
    <location>
        <begin position="2233"/>
        <end position="2250"/>
    </location>
</feature>
<feature type="domain" description="Peptidase S29" evidence="83">
    <location>
        <begin position="984"/>
        <end position="1166"/>
    </location>
</feature>
<dbReference type="InterPro" id="IPR004109">
    <property type="entry name" value="HepC_NS3_protease"/>
</dbReference>
<keyword evidence="85" id="KW-1185">Reference proteome</keyword>
<keyword evidence="29" id="KW-0548">Nucleotidyltransferase</keyword>
<keyword evidence="28 78" id="KW-0812">Transmembrane</keyword>
<dbReference type="PROSITE" id="PS50507">
    <property type="entry name" value="RDRP_SSRNA_POS"/>
    <property type="match status" value="1"/>
</dbReference>
<evidence type="ECO:0000256" key="72">
    <source>
        <dbReference type="ARBA" id="ARBA00046032"/>
    </source>
</evidence>
<evidence type="ECO:0000256" key="49">
    <source>
        <dbReference type="ARBA" id="ARBA00022989"/>
    </source>
</evidence>
<evidence type="ECO:0000256" key="20">
    <source>
        <dbReference type="ARBA" id="ARBA00022561"/>
    </source>
</evidence>
<feature type="region of interest" description="Disordered" evidence="77">
    <location>
        <begin position="426"/>
        <end position="446"/>
    </location>
</feature>
<evidence type="ECO:0000256" key="5">
    <source>
        <dbReference type="ARBA" id="ARBA00004153"/>
    </source>
</evidence>
<comment type="catalytic activity">
    <reaction evidence="76">
        <text>ATP + H2O = ADP + phosphate + H(+)</text>
        <dbReference type="Rhea" id="RHEA:13065"/>
        <dbReference type="ChEBI" id="CHEBI:15377"/>
        <dbReference type="ChEBI" id="CHEBI:15378"/>
        <dbReference type="ChEBI" id="CHEBI:30616"/>
        <dbReference type="ChEBI" id="CHEBI:43474"/>
        <dbReference type="ChEBI" id="CHEBI:456216"/>
        <dbReference type="EC" id="3.6.4.13"/>
    </reaction>
</comment>
<evidence type="ECO:0000259" key="80">
    <source>
        <dbReference type="PROSITE" id="PS51192"/>
    </source>
</evidence>
<keyword evidence="33" id="KW-0378">Hydrolase</keyword>
<dbReference type="SMART" id="SM00487">
    <property type="entry name" value="DEXDc"/>
    <property type="match status" value="1"/>
</dbReference>
<evidence type="ECO:0000256" key="37">
    <source>
        <dbReference type="ARBA" id="ARBA00022825"/>
    </source>
</evidence>
<keyword evidence="49 78" id="KW-1133">Transmembrane helix</keyword>
<dbReference type="InterPro" id="IPR001650">
    <property type="entry name" value="Helicase_C-like"/>
</dbReference>
<dbReference type="GO" id="GO:0044167">
    <property type="term" value="C:host cell endoplasmic reticulum membrane"/>
    <property type="evidence" value="ECO:0007669"/>
    <property type="project" value="UniProtKB-SubCell"/>
</dbReference>
<dbReference type="GO" id="GO:0015267">
    <property type="term" value="F:channel activity"/>
    <property type="evidence" value="ECO:0007669"/>
    <property type="project" value="UniProtKB-KW"/>
</dbReference>
<dbReference type="InterPro" id="IPR027417">
    <property type="entry name" value="P-loop_NTPase"/>
</dbReference>
<feature type="domain" description="Helicase ATP-binding" evidence="80">
    <location>
        <begin position="1175"/>
        <end position="1327"/>
    </location>
</feature>
<keyword evidence="44" id="KW-0261">Viral envelope protein</keyword>
<evidence type="ECO:0000256" key="50">
    <source>
        <dbReference type="ARBA" id="ARBA00023015"/>
    </source>
</evidence>
<evidence type="ECO:0000256" key="1">
    <source>
        <dbReference type="ARBA" id="ARBA00001117"/>
    </source>
</evidence>
<dbReference type="Pfam" id="PF00998">
    <property type="entry name" value="RdRP_3"/>
    <property type="match status" value="1"/>
</dbReference>
<evidence type="ECO:0000256" key="39">
    <source>
        <dbReference type="ARBA" id="ARBA00022833"/>
    </source>
</evidence>
<dbReference type="GO" id="GO:0046718">
    <property type="term" value="P:symbiont entry into host cell"/>
    <property type="evidence" value="ECO:0007669"/>
    <property type="project" value="UniProtKB-KW"/>
</dbReference>
<evidence type="ECO:0000256" key="30">
    <source>
        <dbReference type="ARBA" id="ARBA00022703"/>
    </source>
</evidence>
<dbReference type="GO" id="GO:0042025">
    <property type="term" value="C:host cell nucleus"/>
    <property type="evidence" value="ECO:0007669"/>
    <property type="project" value="UniProtKB-SubCell"/>
</dbReference>
<dbReference type="GO" id="GO:0005198">
    <property type="term" value="F:structural molecule activity"/>
    <property type="evidence" value="ECO:0007669"/>
    <property type="project" value="InterPro"/>
</dbReference>
<proteinExistence type="predicted"/>
<dbReference type="PROSITE" id="PS51693">
    <property type="entry name" value="HCV_NS2_PRO"/>
    <property type="match status" value="1"/>
</dbReference>
<dbReference type="GO" id="GO:0017111">
    <property type="term" value="F:ribonucleoside triphosphate phosphatase activity"/>
    <property type="evidence" value="ECO:0007669"/>
    <property type="project" value="UniProtKB-EC"/>
</dbReference>
<evidence type="ECO:0000256" key="17">
    <source>
        <dbReference type="ARBA" id="ARBA00022506"/>
    </source>
</evidence>
<feature type="transmembrane region" description="Helical" evidence="78">
    <location>
        <begin position="676"/>
        <end position="696"/>
    </location>
</feature>
<evidence type="ECO:0000256" key="29">
    <source>
        <dbReference type="ARBA" id="ARBA00022695"/>
    </source>
</evidence>
<evidence type="ECO:0000256" key="6">
    <source>
        <dbReference type="ARBA" id="ARBA00004181"/>
    </source>
</evidence>
<dbReference type="Pfam" id="PF08301">
    <property type="entry name" value="HCV_NS5a_1b"/>
    <property type="match status" value="1"/>
</dbReference>
<keyword evidence="35" id="KW-0347">Helicase</keyword>
<evidence type="ECO:0000256" key="66">
    <source>
        <dbReference type="ARBA" id="ARBA00023274"/>
    </source>
</evidence>
<evidence type="ECO:0000256" key="27">
    <source>
        <dbReference type="ARBA" id="ARBA00022679"/>
    </source>
</evidence>
<evidence type="ECO:0000256" key="55">
    <source>
        <dbReference type="ARBA" id="ARBA00023136"/>
    </source>
</evidence>
<keyword evidence="15" id="KW-0696">RNA-directed RNA polymerase</keyword>
<dbReference type="GO" id="GO:0039527">
    <property type="term" value="P:symbiont-mediated suppression of host TRAF-mediated signal transduction"/>
    <property type="evidence" value="ECO:0007669"/>
    <property type="project" value="UniProtKB-KW"/>
</dbReference>
<evidence type="ECO:0000256" key="31">
    <source>
        <dbReference type="ARBA" id="ARBA00022723"/>
    </source>
</evidence>
<evidence type="ECO:0000256" key="78">
    <source>
        <dbReference type="SAM" id="Phobius"/>
    </source>
</evidence>
<keyword evidence="22" id="KW-0945">Host-virus interaction</keyword>
<evidence type="ECO:0000259" key="81">
    <source>
        <dbReference type="PROSITE" id="PS51194"/>
    </source>
</evidence>
<dbReference type="GO" id="GO:0008270">
    <property type="term" value="F:zinc ion binding"/>
    <property type="evidence" value="ECO:0007669"/>
    <property type="project" value="InterPro"/>
</dbReference>
<keyword evidence="40" id="KW-0067">ATP-binding</keyword>
<evidence type="ECO:0000313" key="85">
    <source>
        <dbReference type="Proteomes" id="UP000151864"/>
    </source>
</evidence>
<dbReference type="Pfam" id="PF01001">
    <property type="entry name" value="HCV_NS4b"/>
    <property type="match status" value="1"/>
</dbReference>
<feature type="compositionally biased region" description="Low complexity" evidence="77">
    <location>
        <begin position="2155"/>
        <end position="2164"/>
    </location>
</feature>
<evidence type="ECO:0000256" key="33">
    <source>
        <dbReference type="ARBA" id="ARBA00022801"/>
    </source>
</evidence>
<evidence type="ECO:0000256" key="47">
    <source>
        <dbReference type="ARBA" id="ARBA00022961"/>
    </source>
</evidence>
<dbReference type="Pfam" id="PF01539">
    <property type="entry name" value="HCV_env"/>
    <property type="match status" value="1"/>
</dbReference>
<keyword evidence="48" id="KW-1097">Inhibition of host MAVS by virus</keyword>
<evidence type="ECO:0000256" key="28">
    <source>
        <dbReference type="ARBA" id="ARBA00022692"/>
    </source>
</evidence>
<evidence type="ECO:0000256" key="9">
    <source>
        <dbReference type="ARBA" id="ARBA00004407"/>
    </source>
</evidence>
<evidence type="ECO:0000256" key="24">
    <source>
        <dbReference type="ARBA" id="ARBA00022632"/>
    </source>
</evidence>
<keyword evidence="34" id="KW-1161">Viral attachment to host cell</keyword>
<dbReference type="GO" id="GO:0004252">
    <property type="term" value="F:serine-type endopeptidase activity"/>
    <property type="evidence" value="ECO:0007669"/>
    <property type="project" value="InterPro"/>
</dbReference>
<evidence type="ECO:0000256" key="36">
    <source>
        <dbReference type="ARBA" id="ARBA00022807"/>
    </source>
</evidence>
<dbReference type="GO" id="GO:0004197">
    <property type="term" value="F:cysteine-type endopeptidase activity"/>
    <property type="evidence" value="ECO:0007669"/>
    <property type="project" value="InterPro"/>
</dbReference>
<feature type="transmembrane region" description="Helical" evidence="78">
    <location>
        <begin position="1836"/>
        <end position="1857"/>
    </location>
</feature>
<comment type="catalytic activity">
    <reaction evidence="75">
        <text>a ribonucleoside 5'-triphosphate + H2O = a ribonucleoside 5'-diphosphate + phosphate + H(+)</text>
        <dbReference type="Rhea" id="RHEA:23680"/>
        <dbReference type="ChEBI" id="CHEBI:15377"/>
        <dbReference type="ChEBI" id="CHEBI:15378"/>
        <dbReference type="ChEBI" id="CHEBI:43474"/>
        <dbReference type="ChEBI" id="CHEBI:57930"/>
        <dbReference type="ChEBI" id="CHEBI:61557"/>
        <dbReference type="EC" id="3.6.1.15"/>
    </reaction>
</comment>
<keyword evidence="66" id="KW-0687">Ribonucleoprotein</keyword>
<keyword evidence="53" id="KW-0406">Ion transport</keyword>
<feature type="transmembrane region" description="Helical" evidence="78">
    <location>
        <begin position="888"/>
        <end position="908"/>
    </location>
</feature>
<dbReference type="GO" id="GO:0039654">
    <property type="term" value="P:fusion of virus membrane with host endosome membrane"/>
    <property type="evidence" value="ECO:0007669"/>
    <property type="project" value="UniProtKB-KW"/>
</dbReference>
<dbReference type="InterPro" id="IPR001490">
    <property type="entry name" value="HCV_NS4b"/>
</dbReference>
<keyword evidence="63" id="KW-1035">Host cytoplasm</keyword>
<evidence type="ECO:0000256" key="64">
    <source>
        <dbReference type="ARBA" id="ARBA00023258"/>
    </source>
</evidence>
<dbReference type="GO" id="GO:0019062">
    <property type="term" value="P:virion attachment to host cell"/>
    <property type="evidence" value="ECO:0007669"/>
    <property type="project" value="UniProtKB-KW"/>
</dbReference>
<keyword evidence="68" id="KW-0449">Lipoprotein</keyword>
<evidence type="ECO:0000256" key="56">
    <source>
        <dbReference type="ARBA" id="ARBA00023139"/>
    </source>
</evidence>
<dbReference type="GO" id="GO:0019087">
    <property type="term" value="P:symbiont-mediated transformation of host cell"/>
    <property type="evidence" value="ECO:0007669"/>
    <property type="project" value="InterPro"/>
</dbReference>
<dbReference type="Gene3D" id="3.30.160.890">
    <property type="entry name" value="Hepatitis C virus envelope glycoprotein E1, chain C"/>
    <property type="match status" value="1"/>
</dbReference>
<dbReference type="GO" id="GO:0003724">
    <property type="term" value="F:RNA helicase activity"/>
    <property type="evidence" value="ECO:0007669"/>
    <property type="project" value="UniProtKB-EC"/>
</dbReference>
<evidence type="ECO:0000256" key="53">
    <source>
        <dbReference type="ARBA" id="ARBA00023065"/>
    </source>
</evidence>
<keyword evidence="69" id="KW-1160">Virus entry into host cell</keyword>
<evidence type="ECO:0000256" key="14">
    <source>
        <dbReference type="ARBA" id="ARBA00022482"/>
    </source>
</evidence>
<keyword evidence="58" id="KW-1015">Disulfide bond</keyword>
<evidence type="ECO:0000256" key="35">
    <source>
        <dbReference type="ARBA" id="ARBA00022806"/>
    </source>
</evidence>
<dbReference type="Pfam" id="PF01560">
    <property type="entry name" value="HCV_NS1"/>
    <property type="match status" value="1"/>
</dbReference>
<dbReference type="InterPro" id="IPR000745">
    <property type="entry name" value="HCV_NS4a"/>
</dbReference>
<evidence type="ECO:0000256" key="62">
    <source>
        <dbReference type="ARBA" id="ARBA00023190"/>
    </source>
</evidence>
<dbReference type="GO" id="GO:0005524">
    <property type="term" value="F:ATP binding"/>
    <property type="evidence" value="ECO:0007669"/>
    <property type="project" value="UniProtKB-KW"/>
</dbReference>
<evidence type="ECO:0000256" key="18">
    <source>
        <dbReference type="ARBA" id="ARBA00022510"/>
    </source>
</evidence>
<feature type="transmembrane region" description="Helical" evidence="78">
    <location>
        <begin position="767"/>
        <end position="788"/>
    </location>
</feature>
<keyword evidence="46" id="KW-0693">Viral RNA replication</keyword>
<keyword evidence="36" id="KW-0788">Thiol protease</keyword>
<dbReference type="GO" id="GO:0033650">
    <property type="term" value="C:host cell mitochondrion"/>
    <property type="evidence" value="ECO:0007669"/>
    <property type="project" value="UniProtKB-SubCell"/>
</dbReference>
<dbReference type="SUPFAM" id="SSF56672">
    <property type="entry name" value="DNA/RNA polymerases"/>
    <property type="match status" value="1"/>
</dbReference>
<evidence type="ECO:0000256" key="2">
    <source>
        <dbReference type="ARBA" id="ARBA00001946"/>
    </source>
</evidence>
<feature type="transmembrane region" description="Helical" evidence="78">
    <location>
        <begin position="847"/>
        <end position="867"/>
    </location>
</feature>
<dbReference type="PROSITE" id="PS51822">
    <property type="entry name" value="HV_PV_NS3_PRO"/>
    <property type="match status" value="1"/>
</dbReference>
<dbReference type="PROSITE" id="PS51194">
    <property type="entry name" value="HELICASE_CTER"/>
    <property type="match status" value="1"/>
</dbReference>
<keyword evidence="27" id="KW-0808">Transferase</keyword>
<organism evidence="84 85">
    <name type="scientific">Hepacivirus otomopis</name>
    <dbReference type="NCBI Taxonomy" id="3052234"/>
    <lineage>
        <taxon>Viruses</taxon>
        <taxon>Riboviria</taxon>
        <taxon>Orthornavirae</taxon>
        <taxon>Kitrinoviricota</taxon>
        <taxon>Flasuviricetes</taxon>
        <taxon>Amarillovirales</taxon>
        <taxon>Flaviviridae</taxon>
        <taxon>Hepacivirus</taxon>
    </lineage>
</organism>
<keyword evidence="37" id="KW-0720">Serine protease</keyword>
<feature type="domain" description="Peptidase C18" evidence="82">
    <location>
        <begin position="856"/>
        <end position="983"/>
    </location>
</feature>
<dbReference type="Gene3D" id="1.20.1280.150">
    <property type="entry name" value="Hepatitis C virus non-structural protein NS2, N-terminal domain"/>
    <property type="match status" value="1"/>
</dbReference>
<comment type="function">
    <text evidence="72">RNA-dependent RNA polymerase that performs primer-template recognition and RNA synthesis during viral replication. Initiates RNA transcription/replication at a flavin adenine dinucleotide (FAD), resulting in a 5'- FAD cap on viral RNAs. In this way, recognition of viral 5' RNA by host pattern recognition receptors can be bypassed, thereby evading activation of antiviral pathways.</text>
</comment>
<evidence type="ECO:0000256" key="22">
    <source>
        <dbReference type="ARBA" id="ARBA00022581"/>
    </source>
</evidence>
<dbReference type="GO" id="GO:1990904">
    <property type="term" value="C:ribonucleoprotein complex"/>
    <property type="evidence" value="ECO:0007669"/>
    <property type="project" value="UniProtKB-KW"/>
</dbReference>
<dbReference type="InterPro" id="IPR002519">
    <property type="entry name" value="HCV_Env"/>
</dbReference>
<dbReference type="GO" id="GO:0006508">
    <property type="term" value="P:proteolysis"/>
    <property type="evidence" value="ECO:0007669"/>
    <property type="project" value="UniProtKB-KW"/>
</dbReference>
<keyword evidence="16" id="KW-1121">Modulation of host cell cycle by virus</keyword>
<dbReference type="GO" id="GO:0039545">
    <property type="term" value="P:symbiont-mediated suppression of host cytoplasmic pattern recognition receptor signaling pathway via inhibition of MAVS activity"/>
    <property type="evidence" value="ECO:0007669"/>
    <property type="project" value="UniProtKB-KW"/>
</dbReference>
<dbReference type="SUPFAM" id="SSF50494">
    <property type="entry name" value="Trypsin-like serine proteases"/>
    <property type="match status" value="1"/>
</dbReference>
<evidence type="ECO:0000256" key="12">
    <source>
        <dbReference type="ARBA" id="ARBA00020107"/>
    </source>
</evidence>
<dbReference type="RefSeq" id="YP_009506362.1">
    <property type="nucleotide sequence ID" value="NC_038431.1"/>
</dbReference>
<evidence type="ECO:0000256" key="34">
    <source>
        <dbReference type="ARBA" id="ARBA00022804"/>
    </source>
</evidence>
<dbReference type="Gene3D" id="2.20.25.210">
    <property type="entry name" value="Hepatitis C NS5A, domain 1B"/>
    <property type="match status" value="1"/>
</dbReference>
<evidence type="ECO:0000256" key="15">
    <source>
        <dbReference type="ARBA" id="ARBA00022484"/>
    </source>
</evidence>
<keyword evidence="52" id="KW-1072">Activation of host autophagy by virus</keyword>
<comment type="cofactor">
    <cofactor evidence="2">
        <name>Mg(2+)</name>
        <dbReference type="ChEBI" id="CHEBI:18420"/>
    </cofactor>
</comment>
<reference evidence="84 85" key="1">
    <citation type="journal article" date="2013" name="Proc. Natl. Acad. Sci. U.S.A.">
        <title>Bats are a major natural reservoir for hepaciviruses and pegiviruses.</title>
        <authorList>
            <person name="Quan P.L."/>
            <person name="Firth C."/>
            <person name="Conte J.M."/>
            <person name="Williams S.H."/>
            <person name="Zambrana-Torrelio C.M."/>
            <person name="Anthony S.J."/>
            <person name="Ellison J.A."/>
            <person name="Gilbert A.T."/>
            <person name="Kuzmin I.V."/>
            <person name="Niezgoda M."/>
            <person name="Osinubi M.O."/>
            <person name="Recuenco S."/>
            <person name="Markotter W."/>
            <person name="Breiman R.F."/>
            <person name="Kalemba L."/>
            <person name="Malekani J."/>
            <person name="Lindblade K.A."/>
            <person name="Rostal M.K."/>
            <person name="Ojeda-Flores R."/>
            <person name="Suzan G."/>
            <person name="Davis L.B."/>
            <person name="Blau D.M."/>
            <person name="Ogunkoya A.B."/>
            <person name="Alvarez Castillo D.A."/>
            <person name="Moran D."/>
            <person name="Ngam S."/>
            <person name="Akaibe D."/>
            <person name="Agwanda B."/>
            <person name="Briese T."/>
            <person name="Epstein J.H."/>
            <person name="Daszak P."/>
            <person name="Rupprecht C.E."/>
            <person name="Holmes E.C."/>
            <person name="Lipkin W.I."/>
        </authorList>
    </citation>
    <scope>NUCLEOTIDE SEQUENCE [LARGE SCALE GENOMIC DNA]</scope>
    <source>
        <strain evidence="84">PDB-491.1</strain>
    </source>
</reference>
<dbReference type="Pfam" id="PF01538">
    <property type="entry name" value="HCV_NS2"/>
    <property type="match status" value="1"/>
</dbReference>
<evidence type="ECO:0000256" key="67">
    <source>
        <dbReference type="ARBA" id="ARBA00023280"/>
    </source>
</evidence>
<dbReference type="Gene3D" id="2.40.10.10">
    <property type="entry name" value="Trypsin-like serine proteases"/>
    <property type="match status" value="1"/>
</dbReference>
<dbReference type="InterPro" id="IPR007094">
    <property type="entry name" value="RNA-dir_pol_PSvirus"/>
</dbReference>
<keyword evidence="38" id="KW-1114">Inhibition of host interferon signaling pathway by virus</keyword>
<keyword evidence="14" id="KW-1113">Inhibition of host RLR pathway by virus</keyword>
<dbReference type="Pfam" id="PF01542">
    <property type="entry name" value="HCV_core"/>
    <property type="match status" value="1"/>
</dbReference>
<keyword evidence="45" id="KW-0694">RNA-binding</keyword>
<evidence type="ECO:0000256" key="76">
    <source>
        <dbReference type="ARBA" id="ARBA00047984"/>
    </source>
</evidence>
<dbReference type="InterPro" id="IPR002518">
    <property type="entry name" value="HCV_NS2"/>
</dbReference>
<dbReference type="InterPro" id="IPR002166">
    <property type="entry name" value="RNA_pol_HCV"/>
</dbReference>
<dbReference type="EMBL" id="KC796078">
    <property type="protein sequence ID" value="AGK41008.1"/>
    <property type="molecule type" value="Genomic_RNA"/>
</dbReference>
<keyword evidence="59" id="KW-0804">Transcription</keyword>
<dbReference type="InterPro" id="IPR013193">
    <property type="entry name" value="HCV_NS5a_1B_dom"/>
</dbReference>
<dbReference type="Pfam" id="PF01006">
    <property type="entry name" value="HCV_NS4a"/>
    <property type="match status" value="1"/>
</dbReference>
<evidence type="ECO:0000256" key="8">
    <source>
        <dbReference type="ARBA" id="ARBA00004338"/>
    </source>
</evidence>
<keyword evidence="67" id="KW-0899">Viral immunoevasion</keyword>
<feature type="domain" description="RdRp catalytic" evidence="79">
    <location>
        <begin position="2595"/>
        <end position="2713"/>
    </location>
</feature>
<evidence type="ECO:0000256" key="11">
    <source>
        <dbReference type="ARBA" id="ARBA00004563"/>
    </source>
</evidence>
<evidence type="ECO:0000256" key="60">
    <source>
        <dbReference type="ARBA" id="ARBA00023180"/>
    </source>
</evidence>
<dbReference type="InterPro" id="IPR042205">
    <property type="entry name" value="HCV_NS2_C"/>
</dbReference>
<evidence type="ECO:0000256" key="73">
    <source>
        <dbReference type="ARBA" id="ARBA00046133"/>
    </source>
</evidence>
<feature type="transmembrane region" description="Helical" evidence="78">
    <location>
        <begin position="2951"/>
        <end position="2970"/>
    </location>
</feature>
<dbReference type="Pfam" id="PF22027">
    <property type="entry name" value="NS3_helicase_C"/>
    <property type="match status" value="1"/>
</dbReference>
<evidence type="ECO:0000256" key="46">
    <source>
        <dbReference type="ARBA" id="ARBA00022953"/>
    </source>
</evidence>
<dbReference type="GeneID" id="37617222"/>
<keyword evidence="43" id="KW-1043">Host membrane</keyword>
<dbReference type="CDD" id="cd23202">
    <property type="entry name" value="Hepacivirus_RdRp"/>
    <property type="match status" value="1"/>
</dbReference>
<dbReference type="KEGG" id="vg:37617222"/>
<keyword evidence="26" id="KW-0645">Protease</keyword>
<keyword evidence="54" id="KW-0543">Viral nucleoprotein</keyword>
<keyword evidence="25" id="KW-1110">Inhibition of host TRAFs by virus</keyword>
<evidence type="ECO:0000256" key="44">
    <source>
        <dbReference type="ARBA" id="ARBA00022879"/>
    </source>
</evidence>
<comment type="subcellular location">
    <subcellularLocation>
        <location evidence="9">Host cytoplasm</location>
        <location evidence="9">Host perinuclear region</location>
    </subcellularLocation>
    <subcellularLocation>
        <location evidence="5">Host endoplasmic reticulum membrane</location>
        <topology evidence="5">Multi-pass membrane protein</topology>
    </subcellularLocation>
    <subcellularLocation>
        <location evidence="7">Host endoplasmic reticulum membrane</location>
        <topology evidence="7">Peripheral membrane protein</topology>
    </subcellularLocation>
    <subcellularLocation>
        <location evidence="10">Host endoplasmic reticulum membrane</location>
        <topology evidence="10">Single-pass type I membrane protein</topology>
    </subcellularLocation>
    <subcellularLocation>
        <location evidence="8">Host lipid droplet</location>
    </subcellularLocation>
    <subcellularLocation>
        <location evidence="6">Host mitochondrion</location>
    </subcellularLocation>
    <subcellularLocation>
        <location evidence="4">Host nucleus</location>
    </subcellularLocation>
    <subcellularLocation>
        <location evidence="11">Virion membrane</location>
        <topology evidence="11">Single-pass type I membrane protein</topology>
    </subcellularLocation>
</comment>
<dbReference type="Proteomes" id="UP000151864">
    <property type="component" value="Segment"/>
</dbReference>
<evidence type="ECO:0000256" key="63">
    <source>
        <dbReference type="ARBA" id="ARBA00023200"/>
    </source>
</evidence>
<dbReference type="InterPro" id="IPR042209">
    <property type="entry name" value="HCV_NS2_N"/>
</dbReference>
<dbReference type="Gene3D" id="2.40.10.120">
    <property type="match status" value="1"/>
</dbReference>
<keyword evidence="51" id="KW-1182">Viral ion channel</keyword>
<evidence type="ECO:0000256" key="45">
    <source>
        <dbReference type="ARBA" id="ARBA00022884"/>
    </source>
</evidence>
<evidence type="ECO:0000256" key="71">
    <source>
        <dbReference type="ARBA" id="ARBA00023309"/>
    </source>
</evidence>
<keyword evidence="23" id="KW-1162">Viral penetration into host cytoplasm</keyword>
<dbReference type="GO" id="GO:0039694">
    <property type="term" value="P:viral RNA genome replication"/>
    <property type="evidence" value="ECO:0007669"/>
    <property type="project" value="InterPro"/>
</dbReference>
<dbReference type="GO" id="GO:0019031">
    <property type="term" value="C:viral envelope"/>
    <property type="evidence" value="ECO:0007669"/>
    <property type="project" value="UniProtKB-KW"/>
</dbReference>
<keyword evidence="41" id="KW-0460">Magnesium</keyword>
<evidence type="ECO:0000256" key="19">
    <source>
        <dbReference type="ARBA" id="ARBA00022553"/>
    </source>
</evidence>
<keyword evidence="57" id="KW-1045">Host mitochondrion</keyword>
<evidence type="ECO:0000256" key="10">
    <source>
        <dbReference type="ARBA" id="ARBA00004482"/>
    </source>
</evidence>
<keyword evidence="21" id="KW-1048">Host nucleus</keyword>
<dbReference type="SUPFAM" id="SSF52540">
    <property type="entry name" value="P-loop containing nucleoside triphosphate hydrolases"/>
    <property type="match status" value="2"/>
</dbReference>
<dbReference type="GO" id="GO:0044220">
    <property type="term" value="C:host cell perinuclear region of cytoplasm"/>
    <property type="evidence" value="ECO:0007669"/>
    <property type="project" value="UniProtKB-SubCell"/>
</dbReference>
<feature type="transmembrane region" description="Helical" evidence="78">
    <location>
        <begin position="708"/>
        <end position="731"/>
    </location>
</feature>
<keyword evidence="62" id="KW-1041">Host lipid droplet</keyword>
<keyword evidence="13" id="KW-0813">Transport</keyword>
<keyword evidence="60" id="KW-0325">Glycoprotein</keyword>
<evidence type="ECO:0000256" key="52">
    <source>
        <dbReference type="ARBA" id="ARBA00023050"/>
    </source>
</evidence>
<evidence type="ECO:0000256" key="16">
    <source>
        <dbReference type="ARBA" id="ARBA00022504"/>
    </source>
</evidence>
<comment type="catalytic activity">
    <reaction evidence="1">
        <text>Hydrolysis of four peptide bonds in the viral precursor polyprotein, commonly with Asp or Glu in the P6 position, Cys or Thr in P1 and Ser or Ala in P1'.</text>
        <dbReference type="EC" id="3.4.21.98"/>
    </reaction>
</comment>
<feature type="domain" description="Helicase C-terminal" evidence="81">
    <location>
        <begin position="1330"/>
        <end position="1497"/>
    </location>
</feature>
<evidence type="ECO:0000256" key="68">
    <source>
        <dbReference type="ARBA" id="ARBA00023288"/>
    </source>
</evidence>
<dbReference type="InterPro" id="IPR038568">
    <property type="entry name" value="HCV_NS5A_1B_sf"/>
</dbReference>
<dbReference type="InterPro" id="IPR014001">
    <property type="entry name" value="Helicase_ATP-bd"/>
</dbReference>
<dbReference type="Gene3D" id="2.20.25.220">
    <property type="entry name" value="Hepatitis C virus NS5A, 1B domain"/>
    <property type="match status" value="1"/>
</dbReference>
<dbReference type="InterPro" id="IPR009003">
    <property type="entry name" value="Peptidase_S1_PA"/>
</dbReference>
<protein>
    <recommendedName>
        <fullName evidence="12">Genome polyprotein</fullName>
    </recommendedName>
</protein>
<evidence type="ECO:0000256" key="75">
    <source>
        <dbReference type="ARBA" id="ARBA00047631"/>
    </source>
</evidence>
<dbReference type="InterPro" id="IPR013192">
    <property type="entry name" value="HCV_NS5A_1a"/>
</dbReference>
<keyword evidence="30" id="KW-0053">Apoptosis</keyword>
<keyword evidence="55 78" id="KW-0472">Membrane</keyword>
<evidence type="ECO:0000256" key="61">
    <source>
        <dbReference type="ARBA" id="ARBA00023184"/>
    </source>
</evidence>
<name>N0A109_9FLAV</name>
<keyword evidence="56" id="KW-0564">Palmitate</keyword>
<evidence type="ECO:0000259" key="83">
    <source>
        <dbReference type="PROSITE" id="PS51822"/>
    </source>
</evidence>
<evidence type="ECO:0000256" key="59">
    <source>
        <dbReference type="ARBA" id="ARBA00023163"/>
    </source>
</evidence>
<evidence type="ECO:0000256" key="21">
    <source>
        <dbReference type="ARBA" id="ARBA00022562"/>
    </source>
</evidence>
<evidence type="ECO:0000256" key="25">
    <source>
        <dbReference type="ARBA" id="ARBA00022647"/>
    </source>
</evidence>
<keyword evidence="39" id="KW-0862">Zinc</keyword>
<dbReference type="InterPro" id="IPR002521">
    <property type="entry name" value="HCV_Core_C"/>
</dbReference>
<dbReference type="Gene3D" id="3.40.50.300">
    <property type="entry name" value="P-loop containing nucleotide triphosphate hydrolases"/>
    <property type="match status" value="2"/>
</dbReference>
<evidence type="ECO:0000256" key="42">
    <source>
        <dbReference type="ARBA" id="ARBA00022844"/>
    </source>
</evidence>
<keyword evidence="61" id="KW-1038">Host endoplasmic reticulum</keyword>
<evidence type="ECO:0000256" key="51">
    <source>
        <dbReference type="ARBA" id="ARBA00023039"/>
    </source>
</evidence>
<feature type="compositionally biased region" description="Polar residues" evidence="77">
    <location>
        <begin position="2180"/>
        <end position="2194"/>
    </location>
</feature>
<evidence type="ECO:0000256" key="74">
    <source>
        <dbReference type="ARBA" id="ARBA00046219"/>
    </source>
</evidence>
<keyword evidence="19" id="KW-0597">Phosphoprotein</keyword>
<evidence type="ECO:0000256" key="7">
    <source>
        <dbReference type="ARBA" id="ARBA00004291"/>
    </source>
</evidence>
<dbReference type="PROSITE" id="PS51192">
    <property type="entry name" value="HELICASE_ATP_BIND_1"/>
    <property type="match status" value="1"/>
</dbReference>
<comment type="function">
    <text evidence="73">Cysteine protease required for the proteolytic auto-cleavage between the non-structural proteins NS2 and NS3. The N-terminus of NS3 is required for the function of NS2 protease (active region NS2-3). Promotes the initiation of viral particle assembly by mediating the interaction between structural and non-structural proteins.</text>
</comment>
<evidence type="ECO:0000256" key="4">
    <source>
        <dbReference type="ARBA" id="ARBA00004147"/>
    </source>
</evidence>
<dbReference type="InterPro" id="IPR054175">
    <property type="entry name" value="NS3_helicase_C"/>
</dbReference>
<evidence type="ECO:0000256" key="38">
    <source>
        <dbReference type="ARBA" id="ARBA00022830"/>
    </source>
</evidence>
<dbReference type="GO" id="GO:0034220">
    <property type="term" value="P:monoatomic ion transmembrane transport"/>
    <property type="evidence" value="ECO:0007669"/>
    <property type="project" value="UniProtKB-KW"/>
</dbReference>
<feature type="region of interest" description="Disordered" evidence="77">
    <location>
        <begin position="1"/>
        <end position="73"/>
    </location>
</feature>
<keyword evidence="47" id="KW-1105">Inhibition of host STAT1 by virus</keyword>
<dbReference type="GO" id="GO:0019013">
    <property type="term" value="C:viral nucleocapsid"/>
    <property type="evidence" value="ECO:0007669"/>
    <property type="project" value="UniProtKB-KW"/>
</dbReference>
<sequence>MNTNSRLPSRQTRPSNLRGTARLSRGQGARFVPPVPRGKPRPPRQTRGVKGVPKSSEKGSRRPRRPPPRQDQAWTTRIANAWGRPGTRWPIIDPAIDWVSWLATPGALHRWPNDPRSRSRNLGRLVDGVFCGIADIAQALPLVGRPAGYLGRGAARLVRGVEDLFNFASGWTGFTIFVLALLSLSGVDASFASHSCQVGNDVIVTNACNSDEIYFCSEDICWHAGGCVPCEGGKCWERIGVTLSIRNESVRLTSMLPHIDGLLMLCAACDALGIGEVCGVGVLVFETTYHLHSVSRNFSCNCDCHLLETPKSASAISFSVVSSYFKDLTWVTSLFAEVPGAVLQLVGGGHLGVLFALLYYGLGPAPLRAVLVLLLFLTASQAAEHTRVAGAEDFGSCGIRPPGPLWSSLWLNYFWKTNITTAPTLGTTPQHPPSGHLTVQPWPNTTWGDGRGTRTHSPYRIFPRCKPFIPDGNVCGPVTCFTPWPFDLERDKNKSGYHLPQGSRSAPDHFYGCVWLNRTGFLLGCGPPPCLIGRYACARDCFEVNPRATFTLCGQGPWISPTALIKYPMAHVHWPQVAEYGEYTIRFSSSLHSGNLPLLAKRTNNSEPVTKGRWYRVPGNPNLYDTVRMQVPPNHFFPIPAMASAYISKDPFFTDVQIFSSSPQTSLIPLVSLKMAVLMLLLLMNARVVLVLWVLFWAYAAEGAMENAITAVAVASWSMEWWVFGVCVYFLFYKLEYFRLKGLAILCSGRFALGAAVLLLPDWVGGGPVEVACASVPVVAWALLLLSITPAGWRLQLRIKWTVQYIFTRFELWAWSWNRALRPDHQAGAFLLFCSFFYPSFVLEVAFYLFMSITVFCNIFIFFFNLCSNKQAAALMVLKNITVIGGKTAAYVQAAVIWLLGLCGIYIYDHLTPLKWWAAPGLRKLLLSVEPCTASPMEERIIRCSAESVACGDEKHGLPVSARLGELIHLGPTNVLPTGWRHCSPITAQLKPIRGWWTGLAVSLTGRDKLPHKCQVCVLATPARTFCGTAVGASFYTVYHGAGNKGIAGPHGAVYPISADPAEDITIYPSLSGMSGLEVCRCSTTDYYLITRTSDVRPVYHDKGKDRYLLTCPCPVRNLKGSSGCPVVCAKGHCLGIFRAASTVRGVARGIKLVQVADRQATVQNIAGSDLTEPPVVPNTYSVKFLHAPTGSGKSTKMPAAYVGQGYRTLVCNPSVATTRSMGPYMAKAYNINPSVRTGDYVIETGEKLTYSTYGKLLADGVNGLAGFDVVVCDECHSTDSTSVLGIGHILDTAESAGVKLVILATATPPGAPTVPHPNVQEVQLSMKGDIKFYGKMIDSSNLHHGRHLIFCHSKKKCDELAAKLNQMGITAVSYYRGKNLSVIPVDGDVVVVATDALMTGYTGNFDSVYDCNVATEMVFEMDYSPTFSLNLSTRPSDSVQRTQRRGRTGRGKQGVYYFCDKGESPSGICDAAVMLECYDSGLAWFDLSPNQVTVLLAAYANQPGLPVLSGSTELLQSIVEALVEVDAHVLSQYKQLGESYPYLCAAQVTVCHKARAAPPSCEDRWKPCKKGKTVTPLLYKIGKTHDQWTDSHPITKAICACLDAEVTTPTSAWILTGAAIAAVCVLTETTASIAIVGEICLNDGKIFLSPDKDHLYGWFEEMEECADYADLVSSCRDYAVYAAEQITNAYNKLTATAGATTLSDPTFASKLECFISENWWSLLSGLQYVAGVATLPYNPPVASLMAFVAGLCSPLPTNTSIFLSVLGGWAASRLAPPQAAVGFVGATIGGVLFQSVGIGTALADLLCGYSAGLAGATIIFKLLQGQTPNMEECLAALTCFFSPGAMVVGCIAGYLLHAYSGGSNVEWMNRLIAFCSKANHVSPQHYCPSDSTRDKILQTLENLSLISLIKNLLRFLSSEGDRNCSCSDWFWSLIDWLSGIIGEWIVRIKQFFKPAFPGLPWVSCDRCYKGPWRGEGELKVTCACGKELIYYVRDTVAKLCTPAKTCRAGMGGVPINASLRGAPEPDPSETWNTALVRVGFDDFIEIQQRGLDYFLTGASTTTVRCALEVPEPQFCDYIDGVQIRRFAPPPKPMFKTTKIRLNGVPTQLPLRLSYIRDYEEDIASIRNMLLATKIGYSSAAREKHRLETGQWPASDASSSESQSIEFDGRPGLQRFFGSRSPSAPSVFSPHSSGASSEELALTLHNLDASPPSESTATIEPITDVAREMLAGAGRARPASPASTASSMPPLESSEDEAESVKSVEQVPKRKMSFDVKQMMSKLVALPGASLSRPMKGRPASPESILMEKIKKSPENSPEPELQDFATSITSICNPCWDGDEEYPQARSDEVYLGSMVPPLELATVEEEDQSWETVSNDSPCSASYLWNGIPLTPSKPPPKLAPVAAVTGNLAKARNLIYYTDPKRVGERMKKVTVWRDRQPDGALDKAIEIARRRASGVKGRECTWEEVAVMTASRTARSSTGLTGRDIKQMSSKTRAILTKEWENLTRQDYPIPTTCMPKVEVFCALKEKSYTKKPPRLIMYPDLITRAVEKKVLGDIGPKVVKAVLKEEYGFQYTPQQRVDRMVSMWMRKKSPAGFTCDTQCFDSTITPEDVAVECSIYCSAQMPDITRQRITALHDRLYQGGPILDQRGREVGHRQCRASGVFTTSSSNCLTAWLKVRASAEKAGMRGLSLLVSGDDVFGVFESVDPHTDAEKIGIFERCMLAYGAPQGSVQHSYNLEELTCCSQNVSLCATREGKPYYYLTRDPRVPLARSMVETSLNNPTNTWLGFIIGNYPALWARVVLITQLLSLVVADGTLDRKVSFELYGSTYQIKLTQLPEILNSIYGPDVFQLHRYTPKETSRIGAGLEELGSRPLRHWIRKAQHLNSVLNGMGDDGKKLAKYLLAFARKDRRPLPPLKGKYDVSDFFSAYSGHEGDVPDLELEPVKPSIWLPVTIVVTAVICLLLVGAK</sequence>
<comment type="cofactor">
    <cofactor evidence="3">
        <name>Zn(2+)</name>
        <dbReference type="ChEBI" id="CHEBI:29105"/>
    </cofactor>
</comment>
<dbReference type="InterPro" id="IPR043504">
    <property type="entry name" value="Peptidase_S1_PA_chymotrypsin"/>
</dbReference>
<evidence type="ECO:0000256" key="57">
    <source>
        <dbReference type="ARBA" id="ARBA00023147"/>
    </source>
</evidence>
<dbReference type="GO" id="GO:0039645">
    <property type="term" value="P:symbiont-mediated perturbation of host cell cycle G1/S transition checkpoint"/>
    <property type="evidence" value="ECO:0007669"/>
    <property type="project" value="UniProtKB-KW"/>
</dbReference>
<evidence type="ECO:0000256" key="26">
    <source>
        <dbReference type="ARBA" id="ARBA00022670"/>
    </source>
</evidence>
<keyword evidence="20" id="KW-0167">Capsid protein</keyword>
<evidence type="ECO:0000313" key="84">
    <source>
        <dbReference type="EMBL" id="AGK41008.1"/>
    </source>
</evidence>
<dbReference type="GO" id="GO:0055036">
    <property type="term" value="C:virion membrane"/>
    <property type="evidence" value="ECO:0007669"/>
    <property type="project" value="UniProtKB-SubCell"/>
</dbReference>
<evidence type="ECO:0000256" key="65">
    <source>
        <dbReference type="ARBA" id="ARBA00023268"/>
    </source>
</evidence>
<dbReference type="InterPro" id="IPR011492">
    <property type="entry name" value="Flavi_DEAD"/>
</dbReference>
<evidence type="ECO:0000256" key="32">
    <source>
        <dbReference type="ARBA" id="ARBA00022741"/>
    </source>
</evidence>
<dbReference type="GO" id="GO:0039563">
    <property type="term" value="P:symbiont-mediated suppression of host JAK-STAT cascade via inhibition of STAT1 activity"/>
    <property type="evidence" value="ECO:0007669"/>
    <property type="project" value="UniProtKB-KW"/>
</dbReference>